<reference evidence="5 6" key="1">
    <citation type="journal article" date="2013" name="Mar. Genomics">
        <title>Expression of sulfatases in Rhodopirellula baltica and the diversity of sulfatases in the genus Rhodopirellula.</title>
        <authorList>
            <person name="Wegner C.E."/>
            <person name="Richter-Heitmann T."/>
            <person name="Klindworth A."/>
            <person name="Klockow C."/>
            <person name="Richter M."/>
            <person name="Achstetter T."/>
            <person name="Glockner F.O."/>
            <person name="Harder J."/>
        </authorList>
    </citation>
    <scope>NUCLEOTIDE SEQUENCE [LARGE SCALE GENOMIC DNA]</scope>
    <source>
        <strain evidence="5 6">SM1</strain>
    </source>
</reference>
<evidence type="ECO:0000313" key="6">
    <source>
        <dbReference type="Proteomes" id="UP000011991"/>
    </source>
</evidence>
<dbReference type="InterPro" id="IPR003593">
    <property type="entry name" value="AAA+_ATPase"/>
</dbReference>
<dbReference type="GO" id="GO:0016887">
    <property type="term" value="F:ATP hydrolysis activity"/>
    <property type="evidence" value="ECO:0007669"/>
    <property type="project" value="TreeGrafter"/>
</dbReference>
<dbReference type="InterPro" id="IPR001482">
    <property type="entry name" value="T2SS/T4SS_dom"/>
</dbReference>
<keyword evidence="3" id="KW-0067">ATP-binding</keyword>
<comment type="caution">
    <text evidence="5">The sequence shown here is derived from an EMBL/GenBank/DDBJ whole genome shotgun (WGS) entry which is preliminary data.</text>
</comment>
<dbReference type="GO" id="GO:0005524">
    <property type="term" value="F:ATP binding"/>
    <property type="evidence" value="ECO:0007669"/>
    <property type="project" value="UniProtKB-KW"/>
</dbReference>
<evidence type="ECO:0000256" key="2">
    <source>
        <dbReference type="ARBA" id="ARBA00022741"/>
    </source>
</evidence>
<evidence type="ECO:0000256" key="1">
    <source>
        <dbReference type="ARBA" id="ARBA00006611"/>
    </source>
</evidence>
<accession>M5RC11</accession>
<name>M5RC11_9BACT</name>
<dbReference type="GO" id="GO:0005886">
    <property type="term" value="C:plasma membrane"/>
    <property type="evidence" value="ECO:0007669"/>
    <property type="project" value="TreeGrafter"/>
</dbReference>
<keyword evidence="2" id="KW-0547">Nucleotide-binding</keyword>
<dbReference type="FunFam" id="3.40.50.300:FF:000398">
    <property type="entry name" value="Type IV pilus assembly ATPase PilB"/>
    <property type="match status" value="1"/>
</dbReference>
<dbReference type="EMBL" id="ANOG01000892">
    <property type="protein sequence ID" value="EMI16915.1"/>
    <property type="molecule type" value="Genomic_DNA"/>
</dbReference>
<dbReference type="PANTHER" id="PTHR30258:SF1">
    <property type="entry name" value="PROTEIN TRANSPORT PROTEIN HOFB HOMOLOG"/>
    <property type="match status" value="1"/>
</dbReference>
<dbReference type="Pfam" id="PF00437">
    <property type="entry name" value="T2SSE"/>
    <property type="match status" value="1"/>
</dbReference>
<dbReference type="PATRIC" id="fig|1265738.3.peg.6138"/>
<proteinExistence type="inferred from homology"/>
<dbReference type="Proteomes" id="UP000011991">
    <property type="component" value="Unassembled WGS sequence"/>
</dbReference>
<protein>
    <submittedName>
        <fullName evidence="5">Type IV-A pilus assembly ATPase PilB</fullName>
    </submittedName>
</protein>
<dbReference type="SMART" id="SM00382">
    <property type="entry name" value="AAA"/>
    <property type="match status" value="1"/>
</dbReference>
<dbReference type="PANTHER" id="PTHR30258">
    <property type="entry name" value="TYPE II SECRETION SYSTEM PROTEIN GSPE-RELATED"/>
    <property type="match status" value="1"/>
</dbReference>
<keyword evidence="6" id="KW-1185">Reference proteome</keyword>
<feature type="domain" description="Bacterial type II secretion system protein E" evidence="4">
    <location>
        <begin position="230"/>
        <end position="244"/>
    </location>
</feature>
<dbReference type="SUPFAM" id="SSF52540">
    <property type="entry name" value="P-loop containing nucleoside triphosphate hydrolases"/>
    <property type="match status" value="1"/>
</dbReference>
<dbReference type="PROSITE" id="PS00662">
    <property type="entry name" value="T2SP_E"/>
    <property type="match status" value="1"/>
</dbReference>
<gene>
    <name evidence="5" type="ORF">RMSM_06160</name>
</gene>
<evidence type="ECO:0000256" key="3">
    <source>
        <dbReference type="ARBA" id="ARBA00022840"/>
    </source>
</evidence>
<evidence type="ECO:0000259" key="4">
    <source>
        <dbReference type="PROSITE" id="PS00662"/>
    </source>
</evidence>
<dbReference type="CDD" id="cd01129">
    <property type="entry name" value="PulE-GspE-like"/>
    <property type="match status" value="1"/>
</dbReference>
<dbReference type="Gene3D" id="3.40.50.300">
    <property type="entry name" value="P-loop containing nucleotide triphosphate hydrolases"/>
    <property type="match status" value="1"/>
</dbReference>
<dbReference type="InterPro" id="IPR027417">
    <property type="entry name" value="P-loop_NTPase"/>
</dbReference>
<organism evidence="5 6">
    <name type="scientific">Rhodopirellula maiorica SM1</name>
    <dbReference type="NCBI Taxonomy" id="1265738"/>
    <lineage>
        <taxon>Bacteria</taxon>
        <taxon>Pseudomonadati</taxon>
        <taxon>Planctomycetota</taxon>
        <taxon>Planctomycetia</taxon>
        <taxon>Pirellulales</taxon>
        <taxon>Pirellulaceae</taxon>
        <taxon>Novipirellula</taxon>
    </lineage>
</organism>
<sequence>MKLAELRELQASGEDVNPSAVAVDQEDAPVVRLVQAILSGAATAGASDVHLEPFKPEMRVRYRVDGELQQVMTIPNHIEESVISRIKVMADMDTTENRRPQDGHLNVYENGKRVGFRVSGIPTVDGQKLVLRLLNEGGKTFSLDGLGMMPRNLTSLREMIDKPHGMFVVTGPTGSGKSTTLYAVLQHLNGDDRNIVTVEDPVEYRLPGINQVQSDSEFGMGFANALKYIMRQDPDVIMVGEIRDSETATTAVQAALTGHLMISTLHTNDAVGAVQRLSDLGVDNFKIAGSLLGSVAQRLLRRVCENCKMPVAPNHNLLDALDPDETISRSADFFRGEGCKKCLGTGFSGRLPIFEIMPITPEITMAIEAGVPHSKLYEMSVAAGMVGLANAGLEQAVAGRTSLEEVYFKTSGDRRRKESKPIVGGSREIDTMCV</sequence>
<dbReference type="Gene3D" id="3.30.450.90">
    <property type="match status" value="1"/>
</dbReference>
<dbReference type="AlphaFoldDB" id="M5RC11"/>
<evidence type="ECO:0000313" key="5">
    <source>
        <dbReference type="EMBL" id="EMI16915.1"/>
    </source>
</evidence>
<comment type="similarity">
    <text evidence="1">Belongs to the GSP E family.</text>
</comment>